<protein>
    <submittedName>
        <fullName evidence="1">Uncharacterized protein</fullName>
    </submittedName>
</protein>
<dbReference type="EMBL" id="JACVVK020000251">
    <property type="protein sequence ID" value="KAK7482106.1"/>
    <property type="molecule type" value="Genomic_DNA"/>
</dbReference>
<proteinExistence type="predicted"/>
<evidence type="ECO:0000313" key="2">
    <source>
        <dbReference type="Proteomes" id="UP001519460"/>
    </source>
</evidence>
<sequence>MDNYSERPNEWLGQFDRALNHTSSNRLSPEHDGLTERVKRLQTGKVEMSKRRTVSAFVCVSLAAVLSSDCD</sequence>
<accession>A0ABD0K445</accession>
<evidence type="ECO:0000313" key="1">
    <source>
        <dbReference type="EMBL" id="KAK7482106.1"/>
    </source>
</evidence>
<dbReference type="Proteomes" id="UP001519460">
    <property type="component" value="Unassembled WGS sequence"/>
</dbReference>
<name>A0ABD0K445_9CAEN</name>
<keyword evidence="2" id="KW-1185">Reference proteome</keyword>
<organism evidence="1 2">
    <name type="scientific">Batillaria attramentaria</name>
    <dbReference type="NCBI Taxonomy" id="370345"/>
    <lineage>
        <taxon>Eukaryota</taxon>
        <taxon>Metazoa</taxon>
        <taxon>Spiralia</taxon>
        <taxon>Lophotrochozoa</taxon>
        <taxon>Mollusca</taxon>
        <taxon>Gastropoda</taxon>
        <taxon>Caenogastropoda</taxon>
        <taxon>Sorbeoconcha</taxon>
        <taxon>Cerithioidea</taxon>
        <taxon>Batillariidae</taxon>
        <taxon>Batillaria</taxon>
    </lineage>
</organism>
<reference evidence="1 2" key="1">
    <citation type="journal article" date="2023" name="Sci. Data">
        <title>Genome assembly of the Korean intertidal mud-creeper Batillaria attramentaria.</title>
        <authorList>
            <person name="Patra A.K."/>
            <person name="Ho P.T."/>
            <person name="Jun S."/>
            <person name="Lee S.J."/>
            <person name="Kim Y."/>
            <person name="Won Y.J."/>
        </authorList>
    </citation>
    <scope>NUCLEOTIDE SEQUENCE [LARGE SCALE GENOMIC DNA]</scope>
    <source>
        <strain evidence="1">Wonlab-2016</strain>
    </source>
</reference>
<comment type="caution">
    <text evidence="1">The sequence shown here is derived from an EMBL/GenBank/DDBJ whole genome shotgun (WGS) entry which is preliminary data.</text>
</comment>
<dbReference type="AlphaFoldDB" id="A0ABD0K445"/>
<gene>
    <name evidence="1" type="ORF">BaRGS_00026690</name>
</gene>